<feature type="domain" description="Bulb-type lectin" evidence="6">
    <location>
        <begin position="37"/>
        <end position="156"/>
    </location>
</feature>
<dbReference type="FunFam" id="2.90.10.30:FF:000003">
    <property type="entry name" value="Os04g0303100 protein"/>
    <property type="match status" value="1"/>
</dbReference>
<keyword evidence="3" id="KW-1015">Disulfide bond</keyword>
<evidence type="ECO:0000313" key="9">
    <source>
        <dbReference type="RefSeq" id="XP_011082760.1"/>
    </source>
</evidence>
<feature type="signal peptide" evidence="5">
    <location>
        <begin position="1"/>
        <end position="20"/>
    </location>
</feature>
<proteinExistence type="predicted"/>
<dbReference type="FunCoup" id="A0A6I9TFP0">
    <property type="interactions" value="193"/>
</dbReference>
<dbReference type="CDD" id="cd00028">
    <property type="entry name" value="B_lectin"/>
    <property type="match status" value="1"/>
</dbReference>
<sequence length="428" mass="47829">MSLPCFFTLSFLLFCICAQGVVPPSQTFNFVNEGEFGEYVVEYDANYRALSVFSSPFQLCFYNTTPGAYTLALRMGTVRSESLMRWVWEANRGNPVGENATFSLGANGNLVLANADGRVAWQSNTADKGVVGFRLLPNGNMVLYDSNGSFVWQSFDLPTDTLLVGQALRRKGPNKLVSRLSETENKNGAYSLVLERRGFALYYTSKKSPRPMLYFDATDYLSLGKLDVLTFDSQPETEDAFAYEIMLKDTKLGGARILSRPKYNSTLTYLRLGIDGGLRAFTFYDKVDWGAWEETFTLFARDNVEECQLPERCGSFGLCEDSQCVACPSPNGLMGWSKSCAPPKLTSCKPNDIKYFKLEGVEHFMSKYTRGSGPVKEEDCSRSCTSDCKCLGFFFNPTESRCWIAYELKTLTRVANSTNLGYIKAPAH</sequence>
<dbReference type="KEGG" id="sind:105165442"/>
<dbReference type="PANTHER" id="PTHR32444:SF10">
    <property type="entry name" value="CURCULIN-LIKE (MANNOSE-BINDING) LECTIN FAMILY PROTEIN-RELATED"/>
    <property type="match status" value="1"/>
</dbReference>
<dbReference type="PROSITE" id="PS50948">
    <property type="entry name" value="PAN"/>
    <property type="match status" value="1"/>
</dbReference>
<keyword evidence="8" id="KW-1185">Reference proteome</keyword>
<dbReference type="InterPro" id="IPR000858">
    <property type="entry name" value="S_locus_glycoprot_dom"/>
</dbReference>
<dbReference type="GeneID" id="105165442"/>
<dbReference type="Proteomes" id="UP000504604">
    <property type="component" value="Linkage group LG6"/>
</dbReference>
<keyword evidence="4" id="KW-0325">Glycoprotein</keyword>
<accession>A0A6I9TFP0</accession>
<dbReference type="InterPro" id="IPR035446">
    <property type="entry name" value="SLSG/EP1"/>
</dbReference>
<dbReference type="Gene3D" id="2.90.10.10">
    <property type="entry name" value="Bulb-type lectin domain"/>
    <property type="match status" value="1"/>
</dbReference>
<reference evidence="9" key="1">
    <citation type="submission" date="2025-08" db="UniProtKB">
        <authorList>
            <consortium name="RefSeq"/>
        </authorList>
    </citation>
    <scope>IDENTIFICATION</scope>
</reference>
<feature type="chain" id="PRO_5027014623" evidence="5">
    <location>
        <begin position="21"/>
        <end position="428"/>
    </location>
</feature>
<dbReference type="GO" id="GO:0048544">
    <property type="term" value="P:recognition of pollen"/>
    <property type="evidence" value="ECO:0007669"/>
    <property type="project" value="InterPro"/>
</dbReference>
<evidence type="ECO:0000256" key="2">
    <source>
        <dbReference type="ARBA" id="ARBA00022729"/>
    </source>
</evidence>
<protein>
    <submittedName>
        <fullName evidence="9">Epidermis-specific secreted glycoprotein EP1-like</fullName>
    </submittedName>
</protein>
<dbReference type="Gramene" id="SIN_1022546.t">
    <property type="protein sequence ID" value="SIN_1022546.t.cds1"/>
    <property type="gene ID" value="SIN_1022546"/>
</dbReference>
<dbReference type="SUPFAM" id="SSF51110">
    <property type="entry name" value="alpha-D-mannose-specific plant lectins"/>
    <property type="match status" value="1"/>
</dbReference>
<evidence type="ECO:0000256" key="3">
    <source>
        <dbReference type="ARBA" id="ARBA00023157"/>
    </source>
</evidence>
<feature type="domain" description="Apple" evidence="7">
    <location>
        <begin position="348"/>
        <end position="427"/>
    </location>
</feature>
<dbReference type="InterPro" id="IPR003609">
    <property type="entry name" value="Pan_app"/>
</dbReference>
<evidence type="ECO:0000313" key="8">
    <source>
        <dbReference type="Proteomes" id="UP000504604"/>
    </source>
</evidence>
<keyword evidence="2 5" id="KW-0732">Signal</keyword>
<evidence type="ECO:0000259" key="7">
    <source>
        <dbReference type="PROSITE" id="PS50948"/>
    </source>
</evidence>
<dbReference type="PANTHER" id="PTHR32444">
    <property type="entry name" value="BULB-TYPE LECTIN DOMAIN-CONTAINING PROTEIN"/>
    <property type="match status" value="1"/>
</dbReference>
<dbReference type="RefSeq" id="XP_011082760.1">
    <property type="nucleotide sequence ID" value="XM_011084458.2"/>
</dbReference>
<evidence type="ECO:0000256" key="4">
    <source>
        <dbReference type="ARBA" id="ARBA00023180"/>
    </source>
</evidence>
<dbReference type="InterPro" id="IPR001480">
    <property type="entry name" value="Bulb-type_lectin_dom"/>
</dbReference>
<dbReference type="SMART" id="SM00108">
    <property type="entry name" value="B_lectin"/>
    <property type="match status" value="1"/>
</dbReference>
<dbReference type="Pfam" id="PF00954">
    <property type="entry name" value="S_locus_glycop"/>
    <property type="match status" value="1"/>
</dbReference>
<evidence type="ECO:0000256" key="1">
    <source>
        <dbReference type="ARBA" id="ARBA00003061"/>
    </source>
</evidence>
<dbReference type="InterPro" id="IPR036426">
    <property type="entry name" value="Bulb-type_lectin_dom_sf"/>
</dbReference>
<dbReference type="OrthoDB" id="1884773at2759"/>
<evidence type="ECO:0000259" key="6">
    <source>
        <dbReference type="PROSITE" id="PS50927"/>
    </source>
</evidence>
<evidence type="ECO:0000256" key="5">
    <source>
        <dbReference type="SAM" id="SignalP"/>
    </source>
</evidence>
<dbReference type="AlphaFoldDB" id="A0A6I9TFP0"/>
<dbReference type="PIRSF" id="PIRSF002686">
    <property type="entry name" value="SLG"/>
    <property type="match status" value="1"/>
</dbReference>
<organism evidence="8 9">
    <name type="scientific">Sesamum indicum</name>
    <name type="common">Oriental sesame</name>
    <name type="synonym">Sesamum orientale</name>
    <dbReference type="NCBI Taxonomy" id="4182"/>
    <lineage>
        <taxon>Eukaryota</taxon>
        <taxon>Viridiplantae</taxon>
        <taxon>Streptophyta</taxon>
        <taxon>Embryophyta</taxon>
        <taxon>Tracheophyta</taxon>
        <taxon>Spermatophyta</taxon>
        <taxon>Magnoliopsida</taxon>
        <taxon>eudicotyledons</taxon>
        <taxon>Gunneridae</taxon>
        <taxon>Pentapetalae</taxon>
        <taxon>asterids</taxon>
        <taxon>lamiids</taxon>
        <taxon>Lamiales</taxon>
        <taxon>Pedaliaceae</taxon>
        <taxon>Sesamum</taxon>
    </lineage>
</organism>
<dbReference type="Pfam" id="PF01453">
    <property type="entry name" value="B_lectin"/>
    <property type="match status" value="1"/>
</dbReference>
<name>A0A6I9TFP0_SESIN</name>
<comment type="function">
    <text evidence="1">Involved in sporophytic self-incompatibility system (the inability of flowering plants to achieve self-fertilization).</text>
</comment>
<dbReference type="PROSITE" id="PS50927">
    <property type="entry name" value="BULB_LECTIN"/>
    <property type="match status" value="1"/>
</dbReference>
<dbReference type="InParanoid" id="A0A6I9TFP0"/>
<gene>
    <name evidence="9" type="primary">LOC105165442</name>
</gene>